<comment type="function">
    <text evidence="6 7">3'-5' exonuclease.</text>
</comment>
<dbReference type="InterPro" id="IPR006310">
    <property type="entry name" value="DinG"/>
</dbReference>
<dbReference type="SMART" id="SM00487">
    <property type="entry name" value="DEXDc"/>
    <property type="match status" value="1"/>
</dbReference>
<sequence length="936" mass="106928">MTRRYVVIDFETTGNSAAKGDRIIQIGAVVVEAGQITDRYSTFIQPGVPIPPFIEQLTGINDDMVKDAPLFEEAAPKLLQMLEGAYFVAHNVMFDYSFLQGELDRCGYSQLSMPLIDTVELSRLLLLGADGYQLGMLAEYLGLEHENPHQADSDAEVTAMLLMHLLDKLETLPLLTLERLSPFVKKLQSSLENIVSDMISEKSVFLADEETYDFYRKLALKKTSKLDMEEYFDDLESIDASDLEQNLQKHMAHYEVRESQQKMVDLVDEALHTNQHLVIEAGTGVGKSLGYLIPGVRFAKEKDRPLMVSTHTVQLQQQLLERDVPLLKKIMPFDFTATLLKGRNHYLCLRKFEHTLQDHHEDNYDTNFTKAQLIIWLTETEQGDVEELSMASGGKLFWNTVKSDANSCLNHRCPWFSRCYYHKQRKAAHESDLVITNHALLFTDLKSDSQLLPSYKEAVLDEAHHIEEVVSDHFGKETDYFTFLKMLDRLSLTESDGMMNTLRELSNLLEVPKYETYLAKWDSLFQDVKNELDDLFKQIKTICVTKAKSSRSSELTKQTLRYTHEDIETALWEPVLEMEERAKQYISDLVKPVKRLLKSFDQFEEHLTVKQKGFLVDIEGLLNDLQDEAAVLHHLLSCPLSQEVYWMEAESKGPRHAVTLYAKPVEIDQILADKFFGKKSSVVLTSATMSVKNKFSYISERLGLLDFGPLNAQLPSPFKYEEQAKLMVPTDIPLINEVDQKTFVAKISTSLYEIAKVTKGRMLVLFTSYEMLKETHSAFKSLMDQEEFVLIAQGVDSGSRARLTKNFQRFDNAILFGTNSFWEGIDIPGDDLSCLVIIRLPFTPPDQPVMAAKSEKLKAEGGNPFYDLSLPQAIIRFKQGFGRLVRSSRDKGAVFVFDRRMIETRYGKSFIQSLPKLPVSIKPVNDLVDELRDWMD</sequence>
<dbReference type="NCBIfam" id="NF005981">
    <property type="entry name" value="PRK08074.1"/>
    <property type="match status" value="1"/>
</dbReference>
<dbReference type="PANTHER" id="PTHR11472:SF34">
    <property type="entry name" value="REGULATOR OF TELOMERE ELONGATION HELICASE 1"/>
    <property type="match status" value="1"/>
</dbReference>
<dbReference type="InterPro" id="IPR012337">
    <property type="entry name" value="RNaseH-like_sf"/>
</dbReference>
<dbReference type="Gene3D" id="3.30.420.10">
    <property type="entry name" value="Ribonuclease H-like superfamily/Ribonuclease H"/>
    <property type="match status" value="1"/>
</dbReference>
<dbReference type="Gene3D" id="3.40.50.300">
    <property type="entry name" value="P-loop containing nucleotide triphosphate hydrolases"/>
    <property type="match status" value="2"/>
</dbReference>
<keyword evidence="10" id="KW-0347">Helicase</keyword>
<comment type="caution">
    <text evidence="10">The sequence shown here is derived from an EMBL/GenBank/DDBJ whole genome shotgun (WGS) entry which is preliminary data.</text>
</comment>
<dbReference type="GO" id="GO:0016818">
    <property type="term" value="F:hydrolase activity, acting on acid anhydrides, in phosphorus-containing anhydrides"/>
    <property type="evidence" value="ECO:0007669"/>
    <property type="project" value="InterPro"/>
</dbReference>
<dbReference type="InterPro" id="IPR045028">
    <property type="entry name" value="DinG/Rad3-like"/>
</dbReference>
<dbReference type="GO" id="GO:0006260">
    <property type="term" value="P:DNA replication"/>
    <property type="evidence" value="ECO:0007669"/>
    <property type="project" value="InterPro"/>
</dbReference>
<feature type="binding site" evidence="6">
    <location>
        <begin position="281"/>
        <end position="288"/>
    </location>
    <ligand>
        <name>ATP</name>
        <dbReference type="ChEBI" id="CHEBI:30616"/>
    </ligand>
</feature>
<reference evidence="10 11" key="1">
    <citation type="submission" date="2016-11" db="EMBL/GenBank/DDBJ databases">
        <authorList>
            <person name="Jaros S."/>
            <person name="Januszkiewicz K."/>
            <person name="Wedrychowicz H."/>
        </authorList>
    </citation>
    <scope>NUCLEOTIDE SEQUENCE [LARGE SCALE GENOMIC DNA]</scope>
    <source>
        <strain evidence="10 11">Con a/3</strain>
    </source>
</reference>
<keyword evidence="1 6" id="KW-0540">Nuclease</keyword>
<feature type="short sequence motif" description="DEAH box" evidence="6">
    <location>
        <begin position="461"/>
        <end position="464"/>
    </location>
</feature>
<dbReference type="OrthoDB" id="9803913at2"/>
<dbReference type="EC" id="3.1.-.-" evidence="6 7"/>
<dbReference type="InterPro" id="IPR013520">
    <property type="entry name" value="Ribonucl_H"/>
</dbReference>
<dbReference type="InterPro" id="IPR027417">
    <property type="entry name" value="P-loop_NTPase"/>
</dbReference>
<dbReference type="HAMAP" id="MF_02206">
    <property type="entry name" value="DinG_exonucl"/>
    <property type="match status" value="1"/>
</dbReference>
<dbReference type="PROSITE" id="PS51193">
    <property type="entry name" value="HELICASE_ATP_BIND_2"/>
    <property type="match status" value="1"/>
</dbReference>
<organism evidence="10 11">
    <name type="scientific">Fictibacillus arsenicus</name>
    <dbReference type="NCBI Taxonomy" id="255247"/>
    <lineage>
        <taxon>Bacteria</taxon>
        <taxon>Bacillati</taxon>
        <taxon>Bacillota</taxon>
        <taxon>Bacilli</taxon>
        <taxon>Bacillales</taxon>
        <taxon>Fictibacillaceae</taxon>
        <taxon>Fictibacillus</taxon>
    </lineage>
</organism>
<dbReference type="FunFam" id="3.40.50.300:FF:000437">
    <property type="entry name" value="ATP-dependent DNA helicase DinG"/>
    <property type="match status" value="1"/>
</dbReference>
<dbReference type="SUPFAM" id="SSF52540">
    <property type="entry name" value="P-loop containing nucleoside triphosphate hydrolases"/>
    <property type="match status" value="2"/>
</dbReference>
<dbReference type="InterPro" id="IPR014013">
    <property type="entry name" value="Helic_SF1/SF2_ATP-bd_DinG/Rad3"/>
</dbReference>
<feature type="domain" description="Helicase ATP-binding" evidence="8">
    <location>
        <begin position="246"/>
        <end position="521"/>
    </location>
</feature>
<evidence type="ECO:0000313" key="11">
    <source>
        <dbReference type="Proteomes" id="UP000188597"/>
    </source>
</evidence>
<evidence type="ECO:0000256" key="1">
    <source>
        <dbReference type="ARBA" id="ARBA00022722"/>
    </source>
</evidence>
<dbReference type="NCBIfam" id="TIGR00573">
    <property type="entry name" value="dnaq"/>
    <property type="match status" value="1"/>
</dbReference>
<evidence type="ECO:0000256" key="3">
    <source>
        <dbReference type="ARBA" id="ARBA00022801"/>
    </source>
</evidence>
<evidence type="ECO:0000256" key="6">
    <source>
        <dbReference type="HAMAP-Rule" id="MF_02206"/>
    </source>
</evidence>
<dbReference type="SUPFAM" id="SSF53098">
    <property type="entry name" value="Ribonuclease H-like"/>
    <property type="match status" value="1"/>
</dbReference>
<dbReference type="GO" id="GO:0003677">
    <property type="term" value="F:DNA binding"/>
    <property type="evidence" value="ECO:0007669"/>
    <property type="project" value="InterPro"/>
</dbReference>
<dbReference type="InterPro" id="IPR014001">
    <property type="entry name" value="Helicase_ATP-bd"/>
</dbReference>
<dbReference type="GO" id="GO:0005524">
    <property type="term" value="F:ATP binding"/>
    <property type="evidence" value="ECO:0007669"/>
    <property type="project" value="UniProtKB-UniRule"/>
</dbReference>
<feature type="domain" description="Helicase C-terminal" evidence="9">
    <location>
        <begin position="750"/>
        <end position="925"/>
    </location>
</feature>
<dbReference type="SMART" id="SM00491">
    <property type="entry name" value="HELICc2"/>
    <property type="match status" value="1"/>
</dbReference>
<dbReference type="AlphaFoldDB" id="A0A1V3G5L2"/>
<comment type="similarity">
    <text evidence="6 7">Belongs to the helicase family. DinG subfamily. Type 2 sub-subfamily.</text>
</comment>
<evidence type="ECO:0000256" key="4">
    <source>
        <dbReference type="ARBA" id="ARBA00022839"/>
    </source>
</evidence>
<dbReference type="GO" id="GO:0003887">
    <property type="term" value="F:DNA-directed DNA polymerase activity"/>
    <property type="evidence" value="ECO:0007669"/>
    <property type="project" value="InterPro"/>
</dbReference>
<dbReference type="PANTHER" id="PTHR11472">
    <property type="entry name" value="DNA REPAIR DEAD HELICASE RAD3/XP-D SUBFAMILY MEMBER"/>
    <property type="match status" value="1"/>
</dbReference>
<dbReference type="CDD" id="cd06127">
    <property type="entry name" value="DEDDh"/>
    <property type="match status" value="1"/>
</dbReference>
<dbReference type="FunFam" id="3.30.420.10:FF:000045">
    <property type="entry name" value="3'-5' exonuclease DinG"/>
    <property type="match status" value="1"/>
</dbReference>
<dbReference type="PROSITE" id="PS51194">
    <property type="entry name" value="HELICASE_CTER"/>
    <property type="match status" value="1"/>
</dbReference>
<dbReference type="GO" id="GO:0008408">
    <property type="term" value="F:3'-5' exonuclease activity"/>
    <property type="evidence" value="ECO:0007669"/>
    <property type="project" value="UniProtKB-UniRule"/>
</dbReference>
<dbReference type="NCBIfam" id="TIGR01407">
    <property type="entry name" value="dinG_rel"/>
    <property type="match status" value="1"/>
</dbReference>
<dbReference type="Pfam" id="PF13307">
    <property type="entry name" value="Helicase_C_2"/>
    <property type="match status" value="1"/>
</dbReference>
<evidence type="ECO:0000259" key="8">
    <source>
        <dbReference type="PROSITE" id="PS51193"/>
    </source>
</evidence>
<gene>
    <name evidence="6 7" type="primary">dinG</name>
    <name evidence="10" type="ORF">UN64_14690</name>
</gene>
<evidence type="ECO:0000259" key="9">
    <source>
        <dbReference type="PROSITE" id="PS51194"/>
    </source>
</evidence>
<protein>
    <recommendedName>
        <fullName evidence="6 7">3'-5' exonuclease DinG</fullName>
        <ecNumber evidence="6 7">3.1.-.-</ecNumber>
    </recommendedName>
</protein>
<dbReference type="InterPro" id="IPR006555">
    <property type="entry name" value="ATP-dep_Helicase_C"/>
</dbReference>
<evidence type="ECO:0000256" key="5">
    <source>
        <dbReference type="ARBA" id="ARBA00022840"/>
    </source>
</evidence>
<dbReference type="InterPro" id="IPR001650">
    <property type="entry name" value="Helicase_C-like"/>
</dbReference>
<dbReference type="Pfam" id="PF00929">
    <property type="entry name" value="RNase_T"/>
    <property type="match status" value="1"/>
</dbReference>
<dbReference type="InterPro" id="IPR036397">
    <property type="entry name" value="RNaseH_sf"/>
</dbReference>
<dbReference type="EMBL" id="MQMF01000003">
    <property type="protein sequence ID" value="OOE10604.1"/>
    <property type="molecule type" value="Genomic_DNA"/>
</dbReference>
<keyword evidence="4 6" id="KW-0269">Exonuclease</keyword>
<evidence type="ECO:0000256" key="7">
    <source>
        <dbReference type="RuleBase" id="RU364106"/>
    </source>
</evidence>
<dbReference type="InterPro" id="IPR006054">
    <property type="entry name" value="DnaQ"/>
</dbReference>
<proteinExistence type="inferred from homology"/>
<evidence type="ECO:0000313" key="10">
    <source>
        <dbReference type="EMBL" id="OOE10604.1"/>
    </source>
</evidence>
<dbReference type="GO" id="GO:0003678">
    <property type="term" value="F:DNA helicase activity"/>
    <property type="evidence" value="ECO:0007669"/>
    <property type="project" value="TreeGrafter"/>
</dbReference>
<keyword evidence="2 6" id="KW-0547">Nucleotide-binding</keyword>
<dbReference type="RefSeq" id="WP_077364083.1">
    <property type="nucleotide sequence ID" value="NZ_MQMF01000003.1"/>
</dbReference>
<keyword evidence="3 6" id="KW-0378">Hydrolase</keyword>
<name>A0A1V3G5L2_9BACL</name>
<dbReference type="Proteomes" id="UP000188597">
    <property type="component" value="Unassembled WGS sequence"/>
</dbReference>
<dbReference type="SMART" id="SM00479">
    <property type="entry name" value="EXOIII"/>
    <property type="match status" value="1"/>
</dbReference>
<keyword evidence="5 6" id="KW-0067">ATP-binding</keyword>
<accession>A0A1V3G5L2</accession>
<evidence type="ECO:0000256" key="2">
    <source>
        <dbReference type="ARBA" id="ARBA00022741"/>
    </source>
</evidence>